<organism evidence="1 2">
    <name type="scientific">Geobacillus kaustophilus (strain HTA426)</name>
    <dbReference type="NCBI Taxonomy" id="235909"/>
    <lineage>
        <taxon>Bacteria</taxon>
        <taxon>Bacillati</taxon>
        <taxon>Bacillota</taxon>
        <taxon>Bacilli</taxon>
        <taxon>Bacillales</taxon>
        <taxon>Anoxybacillaceae</taxon>
        <taxon>Geobacillus</taxon>
        <taxon>Geobacillus thermoleovorans group</taxon>
    </lineage>
</organism>
<dbReference type="AlphaFoldDB" id="Q5KW54"/>
<dbReference type="Proteomes" id="UP000001172">
    <property type="component" value="Chromosome"/>
</dbReference>
<dbReference type="HOGENOM" id="CLU_2934935_0_0_9"/>
<evidence type="ECO:0000313" key="2">
    <source>
        <dbReference type="Proteomes" id="UP000001172"/>
    </source>
</evidence>
<protein>
    <submittedName>
        <fullName evidence="1">Uncharacterized protein</fullName>
    </submittedName>
</protein>
<dbReference type="STRING" id="235909.GK2797"/>
<name>Q5KW54_GEOKA</name>
<proteinExistence type="predicted"/>
<reference evidence="1 2" key="1">
    <citation type="journal article" date="2004" name="Nucleic Acids Res.">
        <title>Thermoadaptation trait revealed by the genome sequence of thermophilic Geobacillus kaustophilus.</title>
        <authorList>
            <person name="Takami H."/>
            <person name="Takaki Y."/>
            <person name="Chee G.J."/>
            <person name="Nishi S."/>
            <person name="Shimamura S."/>
            <person name="Suzuki H."/>
            <person name="Matsui S."/>
            <person name="Uchiyama I."/>
        </authorList>
    </citation>
    <scope>NUCLEOTIDE SEQUENCE [LARGE SCALE GENOMIC DNA]</scope>
    <source>
        <strain evidence="1 2">HTA426</strain>
    </source>
</reference>
<evidence type="ECO:0000313" key="1">
    <source>
        <dbReference type="EMBL" id="BAD77082.1"/>
    </source>
</evidence>
<sequence length="60" mass="6862">MGTPAPRQAVSQAIPVRPTVWLPYEDSKRSPSFKIFRAAFLFEGRGRKACVQPYDSVFFR</sequence>
<dbReference type="KEGG" id="gka:GK2797"/>
<dbReference type="EMBL" id="BA000043">
    <property type="protein sequence ID" value="BAD77082.1"/>
    <property type="molecule type" value="Genomic_DNA"/>
</dbReference>
<gene>
    <name evidence="1" type="ordered locus">GK2797</name>
</gene>
<accession>Q5KW54</accession>
<keyword evidence="2" id="KW-1185">Reference proteome</keyword>